<evidence type="ECO:0000256" key="1">
    <source>
        <dbReference type="SAM" id="MobiDB-lite"/>
    </source>
</evidence>
<evidence type="ECO:0000259" key="2">
    <source>
        <dbReference type="Pfam" id="PF09339"/>
    </source>
</evidence>
<dbReference type="GO" id="GO:0006355">
    <property type="term" value="P:regulation of DNA-templated transcription"/>
    <property type="evidence" value="ECO:0007669"/>
    <property type="project" value="InterPro"/>
</dbReference>
<dbReference type="Pfam" id="PF09339">
    <property type="entry name" value="HTH_IclR"/>
    <property type="match status" value="1"/>
</dbReference>
<sequence>MARHTTPDQQPEAQPDQHEDETEALAEAASAFARSAAHRYGRAVAPHVTAAGVWGTGALLHLADVPAWQALVGEAAAAATAATVRTLFPKTREALAWRWWQAGAAAWLPGAAELGAFGVMQSAYFAAAGLWTVPHVWRHRNYITRPKGKRRALEAAAQAKELEASDPIVIRWAQKTAGRKGALVDSKLTNREEFQRGGAAGTRYRIVLDGHTTEDAMQARKRICSDFGVAINFVHVEEPPGGEQNAAMVTFLKQLAVLEPELWTEPLLDMDTGVLPIGPFEDGAGDGALQVWEPGSGPLPVGIFGAMRTGKSSILKIASAEFARTEGRIVLDYLDPQDGQSCPSLLPYVPHALGINAIRQRLYAYQAEMQRRRALLSQIEWVDEDGVTQRGVQSYDHPGVHGMPMLVIAIDEFHLVARHEDLATIVHDILAEGSKCGMTVWTLDQNVYVGGMGGGDILALVNSGNIVVLRVSDRRIASATFGERMNAYPHLIKIHFPGTQKKTKGCGYLLGATDRPVMMRARHIPRMGAVMRGVPAMTVKLPNIAVEHDDAAPARKKRGGKGRRSPAIATADVVDLDTTVQMPTIAQADAAAAQTTVLSLLADAGQGLTGPQLVTRSGLPLPVAFRVAASLVEQGRAHMDGDRYVIADGERVA</sequence>
<name>A0A1G9MQ04_9ACTN</name>
<dbReference type="InterPro" id="IPR036388">
    <property type="entry name" value="WH-like_DNA-bd_sf"/>
</dbReference>
<dbReference type="GO" id="GO:0003677">
    <property type="term" value="F:DNA binding"/>
    <property type="evidence" value="ECO:0007669"/>
    <property type="project" value="InterPro"/>
</dbReference>
<feature type="domain" description="HTH iclR-type" evidence="2">
    <location>
        <begin position="596"/>
        <end position="635"/>
    </location>
</feature>
<dbReference type="Gene3D" id="3.40.50.300">
    <property type="entry name" value="P-loop containing nucleotide triphosphate hydrolases"/>
    <property type="match status" value="1"/>
</dbReference>
<reference evidence="3 4" key="1">
    <citation type="submission" date="2016-10" db="EMBL/GenBank/DDBJ databases">
        <authorList>
            <person name="de Groot N.N."/>
        </authorList>
    </citation>
    <scope>NUCLEOTIDE SEQUENCE [LARGE SCALE GENOMIC DNA]</scope>
    <source>
        <strain evidence="3 4">CGMCC 4.5681</strain>
    </source>
</reference>
<organism evidence="3 4">
    <name type="scientific">Nonomuraea maritima</name>
    <dbReference type="NCBI Taxonomy" id="683260"/>
    <lineage>
        <taxon>Bacteria</taxon>
        <taxon>Bacillati</taxon>
        <taxon>Actinomycetota</taxon>
        <taxon>Actinomycetes</taxon>
        <taxon>Streptosporangiales</taxon>
        <taxon>Streptosporangiaceae</taxon>
        <taxon>Nonomuraea</taxon>
    </lineage>
</organism>
<keyword evidence="4" id="KW-1185">Reference proteome</keyword>
<dbReference type="InterPro" id="IPR005471">
    <property type="entry name" value="Tscrpt_reg_IclR_N"/>
</dbReference>
<dbReference type="STRING" id="683260.SAMN05421874_128134"/>
<dbReference type="AlphaFoldDB" id="A0A1G9MQ04"/>
<dbReference type="Proteomes" id="UP000198683">
    <property type="component" value="Unassembled WGS sequence"/>
</dbReference>
<evidence type="ECO:0000313" key="4">
    <source>
        <dbReference type="Proteomes" id="UP000198683"/>
    </source>
</evidence>
<dbReference type="SUPFAM" id="SSF52540">
    <property type="entry name" value="P-loop containing nucleoside triphosphate hydrolases"/>
    <property type="match status" value="1"/>
</dbReference>
<accession>A0A1G9MQ04</accession>
<gene>
    <name evidence="3" type="ORF">SAMN05421874_128134</name>
</gene>
<dbReference type="RefSeq" id="WP_090772210.1">
    <property type="nucleotide sequence ID" value="NZ_FNFB01000028.1"/>
</dbReference>
<dbReference type="Gene3D" id="1.10.10.10">
    <property type="entry name" value="Winged helix-like DNA-binding domain superfamily/Winged helix DNA-binding domain"/>
    <property type="match status" value="1"/>
</dbReference>
<protein>
    <recommendedName>
        <fullName evidence="2">HTH iclR-type domain-containing protein</fullName>
    </recommendedName>
</protein>
<dbReference type="EMBL" id="FNFB01000028">
    <property type="protein sequence ID" value="SDL76299.1"/>
    <property type="molecule type" value="Genomic_DNA"/>
</dbReference>
<proteinExistence type="predicted"/>
<feature type="region of interest" description="Disordered" evidence="1">
    <location>
        <begin position="1"/>
        <end position="23"/>
    </location>
</feature>
<dbReference type="OrthoDB" id="3315716at2"/>
<evidence type="ECO:0000313" key="3">
    <source>
        <dbReference type="EMBL" id="SDL76299.1"/>
    </source>
</evidence>
<dbReference type="InterPro" id="IPR027417">
    <property type="entry name" value="P-loop_NTPase"/>
</dbReference>